<proteinExistence type="predicted"/>
<dbReference type="EMBL" id="FOLX01000001">
    <property type="protein sequence ID" value="SFC69191.1"/>
    <property type="molecule type" value="Genomic_DNA"/>
</dbReference>
<dbReference type="PANTHER" id="PTHR33802:SF1">
    <property type="entry name" value="XK-RELATED PROTEIN"/>
    <property type="match status" value="1"/>
</dbReference>
<dbReference type="RefSeq" id="WP_322788144.1">
    <property type="nucleotide sequence ID" value="NZ_FNZG01000004.1"/>
</dbReference>
<keyword evidence="1" id="KW-1133">Transmembrane helix</keyword>
<reference evidence="2 3" key="1">
    <citation type="submission" date="2016-10" db="EMBL/GenBank/DDBJ databases">
        <authorList>
            <person name="de Groot N.N."/>
        </authorList>
    </citation>
    <scope>NUCLEOTIDE SEQUENCE [LARGE SCALE GENOMIC DNA]</scope>
    <source>
        <strain evidence="2 3">DSM 29619</strain>
    </source>
</reference>
<keyword evidence="3" id="KW-1185">Reference proteome</keyword>
<dbReference type="Proteomes" id="UP000231644">
    <property type="component" value="Unassembled WGS sequence"/>
</dbReference>
<gene>
    <name evidence="2" type="ORF">SAMN05421762_1823</name>
</gene>
<feature type="transmembrane region" description="Helical" evidence="1">
    <location>
        <begin position="154"/>
        <end position="178"/>
    </location>
</feature>
<name>A0A1I1L873_9RHOB</name>
<dbReference type="STRING" id="517719.SAMN05421762_1823"/>
<feature type="transmembrane region" description="Helical" evidence="1">
    <location>
        <begin position="232"/>
        <end position="250"/>
    </location>
</feature>
<evidence type="ECO:0008006" key="4">
    <source>
        <dbReference type="Google" id="ProtNLM"/>
    </source>
</evidence>
<feature type="transmembrane region" description="Helical" evidence="1">
    <location>
        <begin position="124"/>
        <end position="142"/>
    </location>
</feature>
<organism evidence="2 3">
    <name type="scientific">Pseudooceanicola nitratireducens</name>
    <dbReference type="NCBI Taxonomy" id="517719"/>
    <lineage>
        <taxon>Bacteria</taxon>
        <taxon>Pseudomonadati</taxon>
        <taxon>Pseudomonadota</taxon>
        <taxon>Alphaproteobacteria</taxon>
        <taxon>Rhodobacterales</taxon>
        <taxon>Paracoccaceae</taxon>
        <taxon>Pseudooceanicola</taxon>
    </lineage>
</organism>
<dbReference type="PANTHER" id="PTHR33802">
    <property type="entry name" value="SI:CH211-161H7.5-RELATED"/>
    <property type="match status" value="1"/>
</dbReference>
<feature type="transmembrane region" description="Helical" evidence="1">
    <location>
        <begin position="101"/>
        <end position="118"/>
    </location>
</feature>
<sequence length="260" mass="28439">MKSHKRPGAMKPIQPLARSDYMTKLKAILTLTAALAFALSPFTTTGFNGFSPDQFPVPQVDPPIQPAGWAFSIWGVIYLWLIASGVYGLLRRDDDPAWDLVRWPLIASLVVGAAWIPVANLSPLWATVLIWIMWGTAIWALLRTPFFDRWWLRVPVALYAGWLTAASCVATAVLLTGYGATPVLPIHAALLIVALALASYVLRVLPAPEYLIPVAWALIGVIAANMDMGRPLMIALPALGIVLLAVPVILRHRFRPEPPV</sequence>
<feature type="transmembrane region" description="Helical" evidence="1">
    <location>
        <begin position="70"/>
        <end position="89"/>
    </location>
</feature>
<keyword evidence="1" id="KW-0812">Transmembrane</keyword>
<evidence type="ECO:0000256" key="1">
    <source>
        <dbReference type="SAM" id="Phobius"/>
    </source>
</evidence>
<accession>A0A1I1L873</accession>
<keyword evidence="1" id="KW-0472">Membrane</keyword>
<evidence type="ECO:0000313" key="2">
    <source>
        <dbReference type="EMBL" id="SFC69191.1"/>
    </source>
</evidence>
<feature type="transmembrane region" description="Helical" evidence="1">
    <location>
        <begin position="184"/>
        <end position="202"/>
    </location>
</feature>
<feature type="transmembrane region" description="Helical" evidence="1">
    <location>
        <begin position="209"/>
        <end position="226"/>
    </location>
</feature>
<protein>
    <recommendedName>
        <fullName evidence="4">TspO and MBR related proteins</fullName>
    </recommendedName>
</protein>
<dbReference type="AlphaFoldDB" id="A0A1I1L873"/>
<evidence type="ECO:0000313" key="3">
    <source>
        <dbReference type="Proteomes" id="UP000231644"/>
    </source>
</evidence>